<dbReference type="InterPro" id="IPR049232">
    <property type="entry name" value="DUF6829"/>
</dbReference>
<dbReference type="RefSeq" id="XP_040639266.1">
    <property type="nucleotide sequence ID" value="XM_040781749.1"/>
</dbReference>
<sequence length="439" mass="48306">MTLQTIVAQGNFPGLSDTRAVDLFWTAFRPELKRLINAESTVESGTAKPAGSLDNGETPSRHLFQTDYAEVNRTLVNMLALKWVLAGDYDSFTACQRDQGKLSKQSFHCLCKLFNGYRDIYTLLVAIVTDDLGKDPQLAKDLAETRNRDPTEHIKMENHSKVVYEAAKAGMIPAIESVSAYGRETILCSMEIEGQLNIAQLVQGENVPASLSILRNIQDGRSGFHMRAIMTILDIAGAAAHRDARGCLVMTESVYQGYMSAIEALKKLSLGKISSERACYDQVLTDRARSLHSDGYELLSTDNAEERALLRLFCMGRVDNKQSADLFRIAFTTLSVAEKGNLVNGLNVDGLNDGTAILPYYAPGLTAEVLRSVQDKGDPAVIKALSAFMRFMARVMITKSGPSSSGVIERNLLFVQDVIKSNNFKNDPYVLDGVQIPWS</sequence>
<evidence type="ECO:0000313" key="2">
    <source>
        <dbReference type="Proteomes" id="UP000019804"/>
    </source>
</evidence>
<dbReference type="HOGENOM" id="CLU_046299_0_0_1"/>
<reference evidence="2" key="1">
    <citation type="journal article" date="2014" name="Nat. Commun.">
        <title>Genomic adaptations of the halophilic Dead Sea filamentous fungus Eurotium rubrum.</title>
        <authorList>
            <person name="Kis-Papo T."/>
            <person name="Weig A.R."/>
            <person name="Riley R."/>
            <person name="Persoh D."/>
            <person name="Salamov A."/>
            <person name="Sun H."/>
            <person name="Lipzen A."/>
            <person name="Wasser S.P."/>
            <person name="Rambold G."/>
            <person name="Grigoriev I.V."/>
            <person name="Nevo E."/>
        </authorList>
    </citation>
    <scope>NUCLEOTIDE SEQUENCE [LARGE SCALE GENOMIC DNA]</scope>
    <source>
        <strain evidence="2">CBS 135680</strain>
    </source>
</reference>
<evidence type="ECO:0000313" key="1">
    <source>
        <dbReference type="EMBL" id="EYE95578.1"/>
    </source>
</evidence>
<dbReference type="GeneID" id="63696873"/>
<gene>
    <name evidence="1" type="ORF">EURHEDRAFT_411857</name>
</gene>
<proteinExistence type="predicted"/>
<organism evidence="1 2">
    <name type="scientific">Aspergillus ruber (strain CBS 135680)</name>
    <dbReference type="NCBI Taxonomy" id="1388766"/>
    <lineage>
        <taxon>Eukaryota</taxon>
        <taxon>Fungi</taxon>
        <taxon>Dikarya</taxon>
        <taxon>Ascomycota</taxon>
        <taxon>Pezizomycotina</taxon>
        <taxon>Eurotiomycetes</taxon>
        <taxon>Eurotiomycetidae</taxon>
        <taxon>Eurotiales</taxon>
        <taxon>Aspergillaceae</taxon>
        <taxon>Aspergillus</taxon>
        <taxon>Aspergillus subgen. Aspergillus</taxon>
    </lineage>
</organism>
<name>A0A017SF12_ASPRC</name>
<dbReference type="Pfam" id="PF20717">
    <property type="entry name" value="DUF6829"/>
    <property type="match status" value="1"/>
</dbReference>
<keyword evidence="2" id="KW-1185">Reference proteome</keyword>
<dbReference type="AlphaFoldDB" id="A0A017SF12"/>
<dbReference type="EMBL" id="KK088421">
    <property type="protein sequence ID" value="EYE95578.1"/>
    <property type="molecule type" value="Genomic_DNA"/>
</dbReference>
<accession>A0A017SF12</accession>
<dbReference type="STRING" id="1388766.A0A017SF12"/>
<dbReference type="OrthoDB" id="5295627at2759"/>
<dbReference type="Proteomes" id="UP000019804">
    <property type="component" value="Unassembled WGS sequence"/>
</dbReference>
<protein>
    <submittedName>
        <fullName evidence="1">Uncharacterized protein</fullName>
    </submittedName>
</protein>